<feature type="signal peptide" evidence="1">
    <location>
        <begin position="1"/>
        <end position="19"/>
    </location>
</feature>
<proteinExistence type="predicted"/>
<gene>
    <name evidence="2" type="ORF">GLX28_19410</name>
</gene>
<keyword evidence="1" id="KW-0732">Signal</keyword>
<keyword evidence="3" id="KW-1185">Reference proteome</keyword>
<comment type="caution">
    <text evidence="2">The sequence shown here is derived from an EMBL/GenBank/DDBJ whole genome shotgun (WGS) entry which is preliminary data.</text>
</comment>
<evidence type="ECO:0000313" key="2">
    <source>
        <dbReference type="EMBL" id="MXV21792.1"/>
    </source>
</evidence>
<evidence type="ECO:0000313" key="3">
    <source>
        <dbReference type="Proteomes" id="UP000430519"/>
    </source>
</evidence>
<sequence>MKALLLAMTMICTMTACTSAELAQLTPPEKSVPALPAPMVFKLSNPATREGSVPVCEQLGVTLTLVSANGQPVGGVGAEVVAGPGEAWARSLEATELEGVARVELRATCTSQDGAVAGYSVSRHDVTAKGQGAVEVTVPQAAQRLDRRVEWKSPVPTVLPLDN</sequence>
<feature type="chain" id="PRO_5026225133" description="Lipoprotein" evidence="1">
    <location>
        <begin position="20"/>
        <end position="163"/>
    </location>
</feature>
<name>A0A6I4YJX0_9DEIO</name>
<dbReference type="EMBL" id="WVHK01000132">
    <property type="protein sequence ID" value="MXV21792.1"/>
    <property type="molecule type" value="Genomic_DNA"/>
</dbReference>
<dbReference type="RefSeq" id="WP_160982281.1">
    <property type="nucleotide sequence ID" value="NZ_WVHK01000132.1"/>
</dbReference>
<evidence type="ECO:0000256" key="1">
    <source>
        <dbReference type="SAM" id="SignalP"/>
    </source>
</evidence>
<dbReference type="AlphaFoldDB" id="A0A6I4YJX0"/>
<organism evidence="2 3">
    <name type="scientific">Deinococcus xianganensis</name>
    <dbReference type="NCBI Taxonomy" id="1507289"/>
    <lineage>
        <taxon>Bacteria</taxon>
        <taxon>Thermotogati</taxon>
        <taxon>Deinococcota</taxon>
        <taxon>Deinococci</taxon>
        <taxon>Deinococcales</taxon>
        <taxon>Deinococcaceae</taxon>
        <taxon>Deinococcus</taxon>
    </lineage>
</organism>
<accession>A0A6I4YJX0</accession>
<evidence type="ECO:0008006" key="4">
    <source>
        <dbReference type="Google" id="ProtNLM"/>
    </source>
</evidence>
<dbReference type="Proteomes" id="UP000430519">
    <property type="component" value="Unassembled WGS sequence"/>
</dbReference>
<reference evidence="2 3" key="1">
    <citation type="submission" date="2019-11" db="EMBL/GenBank/DDBJ databases">
        <title>Genome sequence of Deinococcus xianganensis Y35, AI-2 producing algicidal bacterium, isolated from lake water.</title>
        <authorList>
            <person name="Li Y."/>
        </authorList>
    </citation>
    <scope>NUCLEOTIDE SEQUENCE [LARGE SCALE GENOMIC DNA]</scope>
    <source>
        <strain evidence="2 3">Y35</strain>
    </source>
</reference>
<protein>
    <recommendedName>
        <fullName evidence="4">Lipoprotein</fullName>
    </recommendedName>
</protein>
<dbReference type="PROSITE" id="PS51257">
    <property type="entry name" value="PROKAR_LIPOPROTEIN"/>
    <property type="match status" value="1"/>
</dbReference>